<evidence type="ECO:0000256" key="10">
    <source>
        <dbReference type="SAM" id="Phobius"/>
    </source>
</evidence>
<gene>
    <name evidence="13" type="ORF">SAMN05421879_103239</name>
</gene>
<reference evidence="14" key="1">
    <citation type="submission" date="2017-08" db="EMBL/GenBank/DDBJ databases">
        <authorList>
            <person name="Varghese N."/>
            <person name="Submissions S."/>
        </authorList>
    </citation>
    <scope>NUCLEOTIDE SEQUENCE [LARGE SCALE GENOMIC DNA]</scope>
    <source>
        <strain evidence="14">USBA17B2</strain>
    </source>
</reference>
<keyword evidence="4" id="KW-0997">Cell inner membrane</keyword>
<evidence type="ECO:0000256" key="6">
    <source>
        <dbReference type="ARBA" id="ARBA00022741"/>
    </source>
</evidence>
<evidence type="ECO:0000259" key="12">
    <source>
        <dbReference type="PROSITE" id="PS50929"/>
    </source>
</evidence>
<keyword evidence="9 10" id="KW-0472">Membrane</keyword>
<keyword evidence="14" id="KW-1185">Reference proteome</keyword>
<dbReference type="PROSITE" id="PS00211">
    <property type="entry name" value="ABC_TRANSPORTER_1"/>
    <property type="match status" value="1"/>
</dbReference>
<dbReference type="InterPro" id="IPR039421">
    <property type="entry name" value="Type_1_exporter"/>
</dbReference>
<dbReference type="PROSITE" id="PS50893">
    <property type="entry name" value="ABC_TRANSPORTER_2"/>
    <property type="match status" value="1"/>
</dbReference>
<dbReference type="InterPro" id="IPR003439">
    <property type="entry name" value="ABC_transporter-like_ATP-bd"/>
</dbReference>
<evidence type="ECO:0000256" key="5">
    <source>
        <dbReference type="ARBA" id="ARBA00022692"/>
    </source>
</evidence>
<organism evidence="13 14">
    <name type="scientific">Ornithinimicrobium cerasi</name>
    <dbReference type="NCBI Taxonomy" id="2248773"/>
    <lineage>
        <taxon>Bacteria</taxon>
        <taxon>Bacillati</taxon>
        <taxon>Actinomycetota</taxon>
        <taxon>Actinomycetes</taxon>
        <taxon>Micrococcales</taxon>
        <taxon>Ornithinimicrobiaceae</taxon>
        <taxon>Ornithinimicrobium</taxon>
    </lineage>
</organism>
<evidence type="ECO:0000256" key="2">
    <source>
        <dbReference type="ARBA" id="ARBA00022448"/>
    </source>
</evidence>
<evidence type="ECO:0000256" key="8">
    <source>
        <dbReference type="ARBA" id="ARBA00022989"/>
    </source>
</evidence>
<feature type="transmembrane region" description="Helical" evidence="10">
    <location>
        <begin position="39"/>
        <end position="59"/>
    </location>
</feature>
<evidence type="ECO:0000313" key="14">
    <source>
        <dbReference type="Proteomes" id="UP000219688"/>
    </source>
</evidence>
<feature type="transmembrane region" description="Helical" evidence="10">
    <location>
        <begin position="79"/>
        <end position="100"/>
    </location>
</feature>
<dbReference type="EMBL" id="OBQK01000003">
    <property type="protein sequence ID" value="SOC54560.1"/>
    <property type="molecule type" value="Genomic_DNA"/>
</dbReference>
<feature type="domain" description="ABC transmembrane type-1" evidence="12">
    <location>
        <begin position="40"/>
        <end position="325"/>
    </location>
</feature>
<dbReference type="Proteomes" id="UP000219688">
    <property type="component" value="Unassembled WGS sequence"/>
</dbReference>
<dbReference type="Pfam" id="PF00005">
    <property type="entry name" value="ABC_tran"/>
    <property type="match status" value="1"/>
</dbReference>
<keyword evidence="5 10" id="KW-0812">Transmembrane</keyword>
<sequence length="606" mass="64845">MSTEHHDPTSSRIGAQSELGTLATLRRGLELSPELRRGLLVTVVLAVVATLGRVIIPFVVQQVTDNGILASGGPDVAFVARAIGGAAVVVALTSVAQYFVNVRLFTSAESGLATLRMTAFRHIHDLSVLTQSTERRGSLVSRVTSDVDTISMFVQFGGLMLLISTAQIMLATVLMLVYSPLLALVVYLCFVPLVFLIRRFQPMLGRAYGVVRERVGDLLGAVSESIVGAVTIRAYGVEERTAERIDKAIEEHRAAAIRAQVRSVMAFVSGQAFAGLTTAVVLVVGTVLATRGDLSLGQLLAFLFLVNLFTQPVLMATEILNEMQNAVAGWRRVIGVVDTPADVSDPGAEGVHQERGPITVDFEDVSYAYPDGPTVLEEITLRLEPHTRVAVVGETGSGKTTLAKLLTRLMDPSGGRVLLDGVDLRDIAFASLRRRVVLVPQEGFLFDEDLAENIRFGRPEASDDDLALAVTELGLDAWVDGLPHGLATRVGQRGESLSAGERQLVAIARAYLADPDLLVLDEATSAVDPSTEVRVQRALEGLTRGRTSVAIAHRLSTAEAADLVVVVDRGRVVELGRHADLVGRGGVYSRMHASWSSQQGSDVAAP</sequence>
<dbReference type="PROSITE" id="PS50929">
    <property type="entry name" value="ABC_TM1F"/>
    <property type="match status" value="1"/>
</dbReference>
<evidence type="ECO:0000259" key="11">
    <source>
        <dbReference type="PROSITE" id="PS50893"/>
    </source>
</evidence>
<keyword evidence="6" id="KW-0547">Nucleotide-binding</keyword>
<evidence type="ECO:0000256" key="3">
    <source>
        <dbReference type="ARBA" id="ARBA00022475"/>
    </source>
</evidence>
<feature type="transmembrane region" description="Helical" evidence="10">
    <location>
        <begin position="264"/>
        <end position="289"/>
    </location>
</feature>
<proteinExistence type="predicted"/>
<feature type="transmembrane region" description="Helical" evidence="10">
    <location>
        <begin position="150"/>
        <end position="170"/>
    </location>
</feature>
<dbReference type="GO" id="GO:0005524">
    <property type="term" value="F:ATP binding"/>
    <property type="evidence" value="ECO:0007669"/>
    <property type="project" value="UniProtKB-KW"/>
</dbReference>
<dbReference type="Pfam" id="PF00664">
    <property type="entry name" value="ABC_membrane"/>
    <property type="match status" value="1"/>
</dbReference>
<dbReference type="GO" id="GO:0015421">
    <property type="term" value="F:ABC-type oligopeptide transporter activity"/>
    <property type="evidence" value="ECO:0007669"/>
    <property type="project" value="TreeGrafter"/>
</dbReference>
<evidence type="ECO:0000256" key="4">
    <source>
        <dbReference type="ARBA" id="ARBA00022519"/>
    </source>
</evidence>
<dbReference type="PANTHER" id="PTHR43394">
    <property type="entry name" value="ATP-DEPENDENT PERMEASE MDL1, MITOCHONDRIAL"/>
    <property type="match status" value="1"/>
</dbReference>
<dbReference type="InterPro" id="IPR036640">
    <property type="entry name" value="ABC1_TM_sf"/>
</dbReference>
<evidence type="ECO:0000256" key="7">
    <source>
        <dbReference type="ARBA" id="ARBA00022840"/>
    </source>
</evidence>
<feature type="transmembrane region" description="Helical" evidence="10">
    <location>
        <begin position="295"/>
        <end position="314"/>
    </location>
</feature>
<keyword evidence="2" id="KW-0813">Transport</keyword>
<dbReference type="SUPFAM" id="SSF52540">
    <property type="entry name" value="P-loop containing nucleoside triphosphate hydrolases"/>
    <property type="match status" value="1"/>
</dbReference>
<dbReference type="FunFam" id="3.40.50.300:FF:001001">
    <property type="entry name" value="Multidrug ABC transporter ATP-binding protein"/>
    <property type="match status" value="1"/>
</dbReference>
<dbReference type="SMART" id="SM00382">
    <property type="entry name" value="AAA"/>
    <property type="match status" value="1"/>
</dbReference>
<dbReference type="Gene3D" id="3.40.50.300">
    <property type="entry name" value="P-loop containing nucleotide triphosphate hydrolases"/>
    <property type="match status" value="1"/>
</dbReference>
<dbReference type="STRING" id="1122622.GCA_000421185_02175"/>
<dbReference type="RefSeq" id="WP_097187572.1">
    <property type="nucleotide sequence ID" value="NZ_OBQK01000003.1"/>
</dbReference>
<dbReference type="InterPro" id="IPR011527">
    <property type="entry name" value="ABC1_TM_dom"/>
</dbReference>
<dbReference type="Gene3D" id="1.20.1560.10">
    <property type="entry name" value="ABC transporter type 1, transmembrane domain"/>
    <property type="match status" value="1"/>
</dbReference>
<evidence type="ECO:0000256" key="9">
    <source>
        <dbReference type="ARBA" id="ARBA00023136"/>
    </source>
</evidence>
<evidence type="ECO:0000313" key="13">
    <source>
        <dbReference type="EMBL" id="SOC54560.1"/>
    </source>
</evidence>
<dbReference type="AlphaFoldDB" id="A0A285VKE6"/>
<accession>A0A285VKE6</accession>
<dbReference type="GO" id="GO:0016887">
    <property type="term" value="F:ATP hydrolysis activity"/>
    <property type="evidence" value="ECO:0007669"/>
    <property type="project" value="InterPro"/>
</dbReference>
<feature type="domain" description="ABC transporter" evidence="11">
    <location>
        <begin position="360"/>
        <end position="594"/>
    </location>
</feature>
<dbReference type="GO" id="GO:0005886">
    <property type="term" value="C:plasma membrane"/>
    <property type="evidence" value="ECO:0007669"/>
    <property type="project" value="UniProtKB-SubCell"/>
</dbReference>
<evidence type="ECO:0000256" key="1">
    <source>
        <dbReference type="ARBA" id="ARBA00004651"/>
    </source>
</evidence>
<dbReference type="PANTHER" id="PTHR43394:SF1">
    <property type="entry name" value="ATP-BINDING CASSETTE SUB-FAMILY B MEMBER 10, MITOCHONDRIAL"/>
    <property type="match status" value="1"/>
</dbReference>
<dbReference type="InterPro" id="IPR003593">
    <property type="entry name" value="AAA+_ATPase"/>
</dbReference>
<comment type="subcellular location">
    <subcellularLocation>
        <location evidence="1">Cell membrane</location>
        <topology evidence="1">Multi-pass membrane protein</topology>
    </subcellularLocation>
</comment>
<keyword evidence="8 10" id="KW-1133">Transmembrane helix</keyword>
<keyword evidence="7 13" id="KW-0067">ATP-binding</keyword>
<keyword evidence="3" id="KW-1003">Cell membrane</keyword>
<dbReference type="InterPro" id="IPR027417">
    <property type="entry name" value="P-loop_NTPase"/>
</dbReference>
<dbReference type="InterPro" id="IPR017871">
    <property type="entry name" value="ABC_transporter-like_CS"/>
</dbReference>
<protein>
    <submittedName>
        <fullName evidence="13">Putative ABC transport system ATP-binding protein</fullName>
    </submittedName>
</protein>
<name>A0A285VKE6_9MICO</name>
<feature type="transmembrane region" description="Helical" evidence="10">
    <location>
        <begin position="176"/>
        <end position="197"/>
    </location>
</feature>
<dbReference type="SUPFAM" id="SSF90123">
    <property type="entry name" value="ABC transporter transmembrane region"/>
    <property type="match status" value="1"/>
</dbReference>